<sequence length="114" mass="12829">MKFLSTATTAALTGLLLLVSAAYGDRHYTCVHGRIVSEKEVLEEAGMAYDTVPYHDHPPTPTGETYKSILFSRFLNDNQQYIASYLVQVYGSPQKIQLSVFSEKKWKICSFVES</sequence>
<evidence type="ECO:0000256" key="1">
    <source>
        <dbReference type="SAM" id="SignalP"/>
    </source>
</evidence>
<accession>A0A9W4GB32</accession>
<dbReference type="AlphaFoldDB" id="A0A9W4GB32"/>
<feature type="chain" id="PRO_5040971710" evidence="1">
    <location>
        <begin position="25"/>
        <end position="114"/>
    </location>
</feature>
<name>A0A9W4GB32_BLUGR</name>
<reference evidence="2" key="1">
    <citation type="submission" date="2020-10" db="EMBL/GenBank/DDBJ databases">
        <authorList>
            <person name="Muller C M."/>
        </authorList>
    </citation>
    <scope>NUCLEOTIDE SEQUENCE</scope>
    <source>
        <strain evidence="2">THUN-12</strain>
    </source>
</reference>
<evidence type="ECO:0000313" key="3">
    <source>
        <dbReference type="Proteomes" id="UP000683417"/>
    </source>
</evidence>
<evidence type="ECO:0000313" key="2">
    <source>
        <dbReference type="EMBL" id="CAD6499042.1"/>
    </source>
</evidence>
<proteinExistence type="predicted"/>
<organism evidence="2 3">
    <name type="scientific">Blumeria graminis f. sp. triticale</name>
    <dbReference type="NCBI Taxonomy" id="1689686"/>
    <lineage>
        <taxon>Eukaryota</taxon>
        <taxon>Fungi</taxon>
        <taxon>Dikarya</taxon>
        <taxon>Ascomycota</taxon>
        <taxon>Pezizomycotina</taxon>
        <taxon>Leotiomycetes</taxon>
        <taxon>Erysiphales</taxon>
        <taxon>Erysiphaceae</taxon>
        <taxon>Blumeria</taxon>
    </lineage>
</organism>
<feature type="signal peptide" evidence="1">
    <location>
        <begin position="1"/>
        <end position="24"/>
    </location>
</feature>
<dbReference type="Proteomes" id="UP000683417">
    <property type="component" value="Unassembled WGS sequence"/>
</dbReference>
<gene>
    <name evidence="2" type="ORF">BGTH12_LOCUS400</name>
</gene>
<protein>
    <submittedName>
        <fullName evidence="2">BgTH12-04696</fullName>
    </submittedName>
</protein>
<dbReference type="EMBL" id="CAJHIT010000001">
    <property type="protein sequence ID" value="CAD6499042.1"/>
    <property type="molecule type" value="Genomic_DNA"/>
</dbReference>
<keyword evidence="1" id="KW-0732">Signal</keyword>
<comment type="caution">
    <text evidence="2">The sequence shown here is derived from an EMBL/GenBank/DDBJ whole genome shotgun (WGS) entry which is preliminary data.</text>
</comment>